<evidence type="ECO:0000313" key="2">
    <source>
        <dbReference type="EMBL" id="TQP07854.1"/>
    </source>
</evidence>
<name>A0A085T3P2_VIBCL</name>
<gene>
    <name evidence="2" type="ORF">FLM02_19425</name>
</gene>
<dbReference type="SUPFAM" id="SSF55729">
    <property type="entry name" value="Acyl-CoA N-acyltransferases (Nat)"/>
    <property type="match status" value="1"/>
</dbReference>
<dbReference type="InterPro" id="IPR000182">
    <property type="entry name" value="GNAT_dom"/>
</dbReference>
<feature type="domain" description="N-acetyltransferase" evidence="1">
    <location>
        <begin position="2"/>
        <end position="156"/>
    </location>
</feature>
<keyword evidence="2" id="KW-0808">Transferase</keyword>
<dbReference type="CDD" id="cd04301">
    <property type="entry name" value="NAT_SF"/>
    <property type="match status" value="1"/>
</dbReference>
<sequence length="156" mass="17300">MLEIERLNESHINAIQKVSVEDEQLRFAGTAEEFLQDGSDTAHLHVIKHDGSIVGFFKLDIAYSESYQFCPSDGLGLRFFVIDKSQQGKGLGTKAVKALFDYLKKSYPSFKSVYLTVNCKNQAARACYLKGGFEDNGEQYLGGPAGPQHIMRGKIA</sequence>
<dbReference type="Pfam" id="PF00583">
    <property type="entry name" value="Acetyltransf_1"/>
    <property type="match status" value="1"/>
</dbReference>
<reference evidence="2 3" key="1">
    <citation type="submission" date="2019-07" db="EMBL/GenBank/DDBJ databases">
        <title>Phenotypic and genotypic antimicrobial resistance traits of Vibrio cholerae non-O1/non-O139 isolated from a large Austrian lake frequently associated with cases of infection.</title>
        <authorList>
            <person name="Lepuschitz S."/>
            <person name="Baron S."/>
            <person name="Larvor E."/>
            <person name="Granier S."/>
            <person name="Pretzer C."/>
            <person name="Mach R.L."/>
            <person name="Farnleitner A.H."/>
            <person name="Ruppitsch W."/>
            <person name="Pleininger S."/>
            <person name="Indra A."/>
            <person name="Kirschner A.K.T."/>
        </authorList>
    </citation>
    <scope>NUCLEOTIDE SEQUENCE [LARGE SCALE GENOMIC DNA]</scope>
    <source>
        <strain evidence="2 3">A12JL36W90</strain>
    </source>
</reference>
<organism evidence="2 3">
    <name type="scientific">Vibrio cholerae</name>
    <dbReference type="NCBI Taxonomy" id="666"/>
    <lineage>
        <taxon>Bacteria</taxon>
        <taxon>Pseudomonadati</taxon>
        <taxon>Pseudomonadota</taxon>
        <taxon>Gammaproteobacteria</taxon>
        <taxon>Vibrionales</taxon>
        <taxon>Vibrionaceae</taxon>
        <taxon>Vibrio</taxon>
    </lineage>
</organism>
<dbReference type="EMBL" id="VIOS01000174">
    <property type="protein sequence ID" value="TQP07854.1"/>
    <property type="molecule type" value="Genomic_DNA"/>
</dbReference>
<dbReference type="Gene3D" id="3.40.630.30">
    <property type="match status" value="1"/>
</dbReference>
<dbReference type="Proteomes" id="UP000319979">
    <property type="component" value="Unassembled WGS sequence"/>
</dbReference>
<dbReference type="PROSITE" id="PS51186">
    <property type="entry name" value="GNAT"/>
    <property type="match status" value="1"/>
</dbReference>
<comment type="caution">
    <text evidence="2">The sequence shown here is derived from an EMBL/GenBank/DDBJ whole genome shotgun (WGS) entry which is preliminary data.</text>
</comment>
<evidence type="ECO:0000259" key="1">
    <source>
        <dbReference type="PROSITE" id="PS51186"/>
    </source>
</evidence>
<dbReference type="AlphaFoldDB" id="A0A085T3P2"/>
<dbReference type="GO" id="GO:0016747">
    <property type="term" value="F:acyltransferase activity, transferring groups other than amino-acyl groups"/>
    <property type="evidence" value="ECO:0007669"/>
    <property type="project" value="InterPro"/>
</dbReference>
<evidence type="ECO:0000313" key="3">
    <source>
        <dbReference type="Proteomes" id="UP000319979"/>
    </source>
</evidence>
<proteinExistence type="predicted"/>
<dbReference type="RefSeq" id="WP_044128162.1">
    <property type="nucleotide sequence ID" value="NZ_JAAOKQ010000037.1"/>
</dbReference>
<protein>
    <submittedName>
        <fullName evidence="2">GNAT family N-acetyltransferase</fullName>
    </submittedName>
</protein>
<accession>A0A085T3P2</accession>
<dbReference type="InterPro" id="IPR016181">
    <property type="entry name" value="Acyl_CoA_acyltransferase"/>
</dbReference>